<proteinExistence type="predicted"/>
<organism evidence="2 3">
    <name type="scientific">Paenibacillus septentrionalis</name>
    <dbReference type="NCBI Taxonomy" id="429342"/>
    <lineage>
        <taxon>Bacteria</taxon>
        <taxon>Bacillati</taxon>
        <taxon>Bacillota</taxon>
        <taxon>Bacilli</taxon>
        <taxon>Bacillales</taxon>
        <taxon>Paenibacillaceae</taxon>
        <taxon>Paenibacillus</taxon>
    </lineage>
</organism>
<dbReference type="PANTHER" id="PTHR35339">
    <property type="entry name" value="LINALOOL DEHYDRATASE_ISOMERASE DOMAIN-CONTAINING PROTEIN"/>
    <property type="match status" value="1"/>
</dbReference>
<reference evidence="3" key="1">
    <citation type="journal article" date="2019" name="Int. J. Syst. Evol. Microbiol.">
        <title>The Global Catalogue of Microorganisms (GCM) 10K type strain sequencing project: providing services to taxonomists for standard genome sequencing and annotation.</title>
        <authorList>
            <consortium name="The Broad Institute Genomics Platform"/>
            <consortium name="The Broad Institute Genome Sequencing Center for Infectious Disease"/>
            <person name="Wu L."/>
            <person name="Ma J."/>
        </authorList>
    </citation>
    <scope>NUCLEOTIDE SEQUENCE [LARGE SCALE GENOMIC DNA]</scope>
    <source>
        <strain evidence="3">PCU 280</strain>
    </source>
</reference>
<keyword evidence="3" id="KW-1185">Reference proteome</keyword>
<gene>
    <name evidence="2" type="ORF">ACFP56_04580</name>
</gene>
<protein>
    <submittedName>
        <fullName evidence="2">DUF2264 domain-containing protein</fullName>
    </submittedName>
</protein>
<evidence type="ECO:0000259" key="1">
    <source>
        <dbReference type="Pfam" id="PF10022"/>
    </source>
</evidence>
<evidence type="ECO:0000313" key="3">
    <source>
        <dbReference type="Proteomes" id="UP001596233"/>
    </source>
</evidence>
<accession>A0ABW1UZJ3</accession>
<dbReference type="InterPro" id="IPR049349">
    <property type="entry name" value="DUF2264_N"/>
</dbReference>
<dbReference type="PANTHER" id="PTHR35339:SF3">
    <property type="entry name" value="DUF2264 DOMAIN-CONTAINING PROTEIN"/>
    <property type="match status" value="1"/>
</dbReference>
<feature type="domain" description="DUF2264" evidence="1">
    <location>
        <begin position="4"/>
        <end position="357"/>
    </location>
</feature>
<dbReference type="Pfam" id="PF10022">
    <property type="entry name" value="DUF2264"/>
    <property type="match status" value="1"/>
</dbReference>
<dbReference type="PIRSF" id="PIRSF014753">
    <property type="entry name" value="UCP014753"/>
    <property type="match status" value="1"/>
</dbReference>
<dbReference type="Proteomes" id="UP001596233">
    <property type="component" value="Unassembled WGS sequence"/>
</dbReference>
<comment type="caution">
    <text evidence="2">The sequence shown here is derived from an EMBL/GenBank/DDBJ whole genome shotgun (WGS) entry which is preliminary data.</text>
</comment>
<sequence>MTADRTYWVDTLVRIAYPVLHASSERRLCIEMPVEAWTKDRLLYTHLEALSRTLAGIAPWLEAGPRTGEEEETRVRMAELARQAIDAATDPASPDYMNFDKGGQPLVDAAFLANAILRSPHELYEKLDPKVQENLAAALMATRVIRPVFSNWLLFSAMIEAALYRMGKDWDRMRVDYALRQHEQWYVGDGAYGDGPHFHWDYYNSFVIQPMLIDVLDLLSDQFADWEAMRDKVLFRGQRYASVLERLISPEGSYPPLGRSLAYRFGAFQHLSLMALKQQLPEELEPAQVRCALTAVIKRQIEMPGTFDEKGWLTIGFAGSQKELGEGYISTGSLYLCSTVFLPLGLSPNNAFWQGEADWTARKVWRGESVPIDKAISE</sequence>
<evidence type="ECO:0000313" key="2">
    <source>
        <dbReference type="EMBL" id="MFC6331890.1"/>
    </source>
</evidence>
<name>A0ABW1UZJ3_9BACL</name>
<dbReference type="InterPro" id="IPR016624">
    <property type="entry name" value="UCP014753"/>
</dbReference>
<dbReference type="RefSeq" id="WP_379231586.1">
    <property type="nucleotide sequence ID" value="NZ_JBHSTE010000001.1"/>
</dbReference>
<dbReference type="EMBL" id="JBHSTE010000001">
    <property type="protein sequence ID" value="MFC6331890.1"/>
    <property type="molecule type" value="Genomic_DNA"/>
</dbReference>